<dbReference type="GeneID" id="63981937"/>
<evidence type="ECO:0000313" key="3">
    <source>
        <dbReference type="EMBL" id="QRV42835.1"/>
    </source>
</evidence>
<protein>
    <recommendedName>
        <fullName evidence="6">SpdD protein</fullName>
    </recommendedName>
</protein>
<dbReference type="EMBL" id="CP070249">
    <property type="protein sequence ID" value="QRV42835.1"/>
    <property type="molecule type" value="Genomic_DNA"/>
</dbReference>
<keyword evidence="1" id="KW-0472">Membrane</keyword>
<dbReference type="Proteomes" id="UP000598054">
    <property type="component" value="Chromosome"/>
</dbReference>
<name>A0ABD7CXG9_9ACTN</name>
<evidence type="ECO:0008006" key="6">
    <source>
        <dbReference type="Google" id="ProtNLM"/>
    </source>
</evidence>
<sequence>MSQQTNPTEPNTRLVIALIGAAVVGLVAVSHPTLIPALTVAFAAFMALAAVLKV</sequence>
<accession>A0ABD7CXG9</accession>
<proteinExistence type="predicted"/>
<gene>
    <name evidence="3" type="ORF">I6J41_20475</name>
    <name evidence="2" type="ORF">I6J42_13530</name>
</gene>
<dbReference type="RefSeq" id="WP_156095444.1">
    <property type="nucleotide sequence ID" value="NZ_CP070242.1"/>
</dbReference>
<evidence type="ECO:0000313" key="5">
    <source>
        <dbReference type="Proteomes" id="UP000623926"/>
    </source>
</evidence>
<feature type="transmembrane region" description="Helical" evidence="1">
    <location>
        <begin position="35"/>
        <end position="52"/>
    </location>
</feature>
<dbReference type="EMBL" id="CP070245">
    <property type="protein sequence ID" value="QRV34972.1"/>
    <property type="molecule type" value="Genomic_DNA"/>
</dbReference>
<dbReference type="Proteomes" id="UP000623926">
    <property type="component" value="Chromosome"/>
</dbReference>
<evidence type="ECO:0000313" key="4">
    <source>
        <dbReference type="Proteomes" id="UP000598054"/>
    </source>
</evidence>
<organism evidence="2 5">
    <name type="scientific">Streptomyces californicus</name>
    <dbReference type="NCBI Taxonomy" id="67351"/>
    <lineage>
        <taxon>Bacteria</taxon>
        <taxon>Bacillati</taxon>
        <taxon>Actinomycetota</taxon>
        <taxon>Actinomycetes</taxon>
        <taxon>Kitasatosporales</taxon>
        <taxon>Streptomycetaceae</taxon>
        <taxon>Streptomyces</taxon>
    </lineage>
</organism>
<keyword evidence="1" id="KW-1133">Transmembrane helix</keyword>
<keyword evidence="1" id="KW-0812">Transmembrane</keyword>
<reference evidence="4 5" key="1">
    <citation type="submission" date="2021-02" db="EMBL/GenBank/DDBJ databases">
        <title>FDA dAtabase for Regulatory Grade micrObial Sequences (FDA-ARGOS): Supporting development and validation of Infectious Disease Dx tests.</title>
        <authorList>
            <person name="Sproer C."/>
            <person name="Gronow S."/>
            <person name="Severitt S."/>
            <person name="Schroder I."/>
            <person name="Tallon L."/>
            <person name="Sadzewicz L."/>
            <person name="Zhao X."/>
            <person name="Boylan J."/>
            <person name="Ott S."/>
            <person name="Bowen H."/>
            <person name="Vavikolanu K."/>
            <person name="Mehta A."/>
            <person name="Aluvathingal J."/>
            <person name="Nadendla S."/>
            <person name="Lowell S."/>
            <person name="Myers T."/>
            <person name="Yan Y."/>
            <person name="Sichtig H."/>
        </authorList>
    </citation>
    <scope>NUCLEOTIDE SEQUENCE [LARGE SCALE GENOMIC DNA]</scope>
    <source>
        <strain evidence="3 4">FDAARGOS_1211</strain>
        <strain evidence="2 5">FDAARGOS_1212</strain>
    </source>
</reference>
<dbReference type="AlphaFoldDB" id="A0ABD7CXG9"/>
<evidence type="ECO:0000313" key="2">
    <source>
        <dbReference type="EMBL" id="QRV34972.1"/>
    </source>
</evidence>
<evidence type="ECO:0000256" key="1">
    <source>
        <dbReference type="SAM" id="Phobius"/>
    </source>
</evidence>
<keyword evidence="4" id="KW-1185">Reference proteome</keyword>
<feature type="transmembrane region" description="Helical" evidence="1">
    <location>
        <begin position="12"/>
        <end position="29"/>
    </location>
</feature>